<dbReference type="Proteomes" id="UP000660024">
    <property type="component" value="Unassembled WGS sequence"/>
</dbReference>
<gene>
    <name evidence="1" type="ORF">I5M32_06570</name>
</gene>
<organism evidence="1 2">
    <name type="scientific">Pedobacter segetis</name>
    <dbReference type="NCBI Taxonomy" id="2793069"/>
    <lineage>
        <taxon>Bacteria</taxon>
        <taxon>Pseudomonadati</taxon>
        <taxon>Bacteroidota</taxon>
        <taxon>Sphingobacteriia</taxon>
        <taxon>Sphingobacteriales</taxon>
        <taxon>Sphingobacteriaceae</taxon>
        <taxon>Pedobacter</taxon>
    </lineage>
</organism>
<reference evidence="1 2" key="1">
    <citation type="submission" date="2020-12" db="EMBL/GenBank/DDBJ databases">
        <title>Bacterial novel species Pedobacter sp. SD-b isolated from soil.</title>
        <authorList>
            <person name="Jung H.-Y."/>
        </authorList>
    </citation>
    <scope>NUCLEOTIDE SEQUENCE [LARGE SCALE GENOMIC DNA]</scope>
    <source>
        <strain evidence="1 2">SD-b</strain>
    </source>
</reference>
<protein>
    <submittedName>
        <fullName evidence="1">Uncharacterized protein</fullName>
    </submittedName>
</protein>
<evidence type="ECO:0000313" key="2">
    <source>
        <dbReference type="Proteomes" id="UP000660024"/>
    </source>
</evidence>
<comment type="caution">
    <text evidence="1">The sequence shown here is derived from an EMBL/GenBank/DDBJ whole genome shotgun (WGS) entry which is preliminary data.</text>
</comment>
<sequence>MIKNAPYKFSEFVGVNIKSGSGNHLDKTYSSTKQEYEYINTRDSLIKEKVKLSKDDLLYIHRKAVDLGLWNWPEKMLGDTTGKAPKYFLELDYQRKKKIIEIDAAYNTNPKLKDAAMELIKTVDGVIEDAADKQNK</sequence>
<keyword evidence="2" id="KW-1185">Reference proteome</keyword>
<evidence type="ECO:0000313" key="1">
    <source>
        <dbReference type="EMBL" id="MBK0382623.1"/>
    </source>
</evidence>
<dbReference type="EMBL" id="JAEHFY010000007">
    <property type="protein sequence ID" value="MBK0382623.1"/>
    <property type="molecule type" value="Genomic_DNA"/>
</dbReference>
<name>A0ABS1BIB0_9SPHI</name>
<accession>A0ABS1BIB0</accession>
<proteinExistence type="predicted"/>